<evidence type="ECO:0000256" key="1">
    <source>
        <dbReference type="SAM" id="MobiDB-lite"/>
    </source>
</evidence>
<dbReference type="CDD" id="cd00303">
    <property type="entry name" value="retropepsin_like"/>
    <property type="match status" value="1"/>
</dbReference>
<feature type="compositionally biased region" description="Acidic residues" evidence="1">
    <location>
        <begin position="570"/>
        <end position="586"/>
    </location>
</feature>
<comment type="caution">
    <text evidence="4">The sequence shown here is derived from an EMBL/GenBank/DDBJ whole genome shotgun (WGS) entry which is preliminary data.</text>
</comment>
<dbReference type="EMBL" id="JAUUTY010000003">
    <property type="protein sequence ID" value="KAK1665241.1"/>
    <property type="molecule type" value="Genomic_DNA"/>
</dbReference>
<accession>A0AAD8SX57</accession>
<feature type="region of interest" description="Disordered" evidence="1">
    <location>
        <begin position="1"/>
        <end position="58"/>
    </location>
</feature>
<dbReference type="PANTHER" id="PTHR33067">
    <property type="entry name" value="RNA-DIRECTED DNA POLYMERASE-RELATED"/>
    <property type="match status" value="1"/>
</dbReference>
<evidence type="ECO:0000259" key="2">
    <source>
        <dbReference type="Pfam" id="PF03078"/>
    </source>
</evidence>
<organism evidence="4 5">
    <name type="scientific">Lolium multiflorum</name>
    <name type="common">Italian ryegrass</name>
    <name type="synonym">Lolium perenne subsp. multiflorum</name>
    <dbReference type="NCBI Taxonomy" id="4521"/>
    <lineage>
        <taxon>Eukaryota</taxon>
        <taxon>Viridiplantae</taxon>
        <taxon>Streptophyta</taxon>
        <taxon>Embryophyta</taxon>
        <taxon>Tracheophyta</taxon>
        <taxon>Spermatophyta</taxon>
        <taxon>Magnoliopsida</taxon>
        <taxon>Liliopsida</taxon>
        <taxon>Poales</taxon>
        <taxon>Poaceae</taxon>
        <taxon>BOP clade</taxon>
        <taxon>Pooideae</taxon>
        <taxon>Poodae</taxon>
        <taxon>Poeae</taxon>
        <taxon>Poeae Chloroplast Group 2 (Poeae type)</taxon>
        <taxon>Loliodinae</taxon>
        <taxon>Loliinae</taxon>
        <taxon>Lolium</taxon>
    </lineage>
</organism>
<feature type="domain" description="Arabidopsis retrotransposon Orf1 C-terminal" evidence="2">
    <location>
        <begin position="934"/>
        <end position="1093"/>
    </location>
</feature>
<dbReference type="InterPro" id="IPR021109">
    <property type="entry name" value="Peptidase_aspartic_dom_sf"/>
</dbReference>
<dbReference type="Pfam" id="PF03078">
    <property type="entry name" value="ATHILA"/>
    <property type="match status" value="1"/>
</dbReference>
<feature type="region of interest" description="Disordered" evidence="1">
    <location>
        <begin position="1235"/>
        <end position="1254"/>
    </location>
</feature>
<dbReference type="Gene3D" id="2.40.70.10">
    <property type="entry name" value="Acid Proteases"/>
    <property type="match status" value="1"/>
</dbReference>
<reference evidence="4" key="1">
    <citation type="submission" date="2023-07" db="EMBL/GenBank/DDBJ databases">
        <title>A chromosome-level genome assembly of Lolium multiflorum.</title>
        <authorList>
            <person name="Chen Y."/>
            <person name="Copetti D."/>
            <person name="Kolliker R."/>
            <person name="Studer B."/>
        </authorList>
    </citation>
    <scope>NUCLEOTIDE SEQUENCE</scope>
    <source>
        <strain evidence="4">02402/16</strain>
        <tissue evidence="4">Leaf</tissue>
    </source>
</reference>
<dbReference type="InterPro" id="IPR004312">
    <property type="entry name" value="ATHILA_Orf1_C"/>
</dbReference>
<feature type="region of interest" description="Disordered" evidence="1">
    <location>
        <begin position="507"/>
        <end position="622"/>
    </location>
</feature>
<feature type="compositionally biased region" description="Basic and acidic residues" evidence="1">
    <location>
        <begin position="523"/>
        <end position="537"/>
    </location>
</feature>
<sequence length="1254" mass="142115">MGKPRDTKVAILPSTTRKGTTLSTSAALDSPSMISQLVSPPQTSRVGISAESENSSDNFDDASTVLDNAGSLGPFLDATIARSRQIETTETPNENTVTPVNSPEIDDLDEDYVELDDDFIDKCNATTSTSNLKKLIAQHVVRYKLSPDPKFATSPINIKDKDYDFSLDLSHISIVEKTPFCGTEKESAVEHMNELSTLSSLFSDDVKMRTYFVAKIFPFSLKDDAKIWYNNLPPDSINSPSCLLDVFFRKYFPASAQHMALQRIYSFDQEDGEKLPEAWARFCSLIRARPGHDLEKHDLLDIFYSGLTIESRAYLDSCADCVFRKRTPDEAEELLAKISKNHDDWSTPEPTPTPILKKRGMIELNDEDMREAKKSLMEKGIKSEDVKNLPPIEDLCKIIPPSSTIEVHSLQRFDRGDIPYSKPPDQCLDEFDNYIVKQNNFNMRVENHLMENSQAIGKLHDIVERTSNDVKMLVKHFDMIQTQIDQLTKVQNDLLKNNHEEKHVYEVTTRGGVSTQDPLYPEGHPKRIEQDSQRTKEISSPSKKKKKKHKTVVESSEPVNDPNSISISDAETESGNEHDEDNDNNDTPDKEEIEKEPEKHDKNKKYTKEDFITKKHGNEREPWVQKQMPFPAKKLKSKEEEHYNKFCDWMKPLFLQIPLTDAIKLPPYSKYMKDIVSNKRKIPNEEISTMLANYSFNGKVPKKLGDPGIPTIPCSIKNNYVRTALCDLGAGVSVMPFSLYKRLDLDKLIPTDISLQMADKSTAIPVGVCENVPVQVTQHCLILTDFVVLEMPEDDNMSIILGRPFLNTAGAVIDCNKGKVTFNVDDKEHTVYFPKRIDKVYGVNTIFNVKTIKVGSIDCPIYEPKEEYQTLVIGSISIQYKKRKMNNYNFGEVFEGETTSTGRPSRASTRIRRSYNEDVIAPSFDEGNGDPNASSFPCYEFLSNAGLLDDFLTLVRKAGLTAYMEDERKQYYMLTKIFVESFKFNNKHFNPTVAFKIYGNPVTMKLKDFCVALDIAPAGTAKKIEDNPRVLLELYREITNDDCRTIQRGKIRNIQLPAIKYFAYYLATSILGRENTSNISSYHLAFLIAALTGETPYHLGSVIARRLSNKGPIYGGIIASRILARLDLPLDPTDVEIPPVRLDIAAMKSHQFVTVDSSMDNIVYRMLFADGDEREVLLPQTDLFSIGRKPWSRSKEEVDEQLKIQGFHQQHDSEDAEPSYDYTVTYPVASSSTYLEPGRSSSYYGDTTSWGPWE</sequence>
<name>A0AAD8SX57_LOLMU</name>
<feature type="compositionally biased region" description="Basic and acidic residues" evidence="1">
    <location>
        <begin position="587"/>
        <end position="622"/>
    </location>
</feature>
<keyword evidence="5" id="KW-1185">Reference proteome</keyword>
<feature type="compositionally biased region" description="Polar residues" evidence="1">
    <location>
        <begin position="13"/>
        <end position="57"/>
    </location>
</feature>
<dbReference type="PANTHER" id="PTHR33067:SF31">
    <property type="entry name" value="RNA-DIRECTED DNA POLYMERASE"/>
    <property type="match status" value="1"/>
</dbReference>
<dbReference type="InterPro" id="IPR005162">
    <property type="entry name" value="Retrotrans_gag_dom"/>
</dbReference>
<dbReference type="Proteomes" id="UP001231189">
    <property type="component" value="Unassembled WGS sequence"/>
</dbReference>
<feature type="domain" description="Retrotransposon gag" evidence="3">
    <location>
        <begin position="215"/>
        <end position="308"/>
    </location>
</feature>
<dbReference type="AlphaFoldDB" id="A0AAD8SX57"/>
<feature type="compositionally biased region" description="Low complexity" evidence="1">
    <location>
        <begin position="88"/>
        <end position="101"/>
    </location>
</feature>
<evidence type="ECO:0000313" key="5">
    <source>
        <dbReference type="Proteomes" id="UP001231189"/>
    </source>
</evidence>
<dbReference type="SUPFAM" id="SSF50630">
    <property type="entry name" value="Acid proteases"/>
    <property type="match status" value="1"/>
</dbReference>
<evidence type="ECO:0008006" key="6">
    <source>
        <dbReference type="Google" id="ProtNLM"/>
    </source>
</evidence>
<protein>
    <recommendedName>
        <fullName evidence="6">Retrotransposon gag domain-containing protein</fullName>
    </recommendedName>
</protein>
<evidence type="ECO:0000313" key="4">
    <source>
        <dbReference type="EMBL" id="KAK1665241.1"/>
    </source>
</evidence>
<proteinExistence type="predicted"/>
<dbReference type="Pfam" id="PF03732">
    <property type="entry name" value="Retrotrans_gag"/>
    <property type="match status" value="1"/>
</dbReference>
<feature type="region of interest" description="Disordered" evidence="1">
    <location>
        <begin position="86"/>
        <end position="105"/>
    </location>
</feature>
<evidence type="ECO:0000259" key="3">
    <source>
        <dbReference type="Pfam" id="PF03732"/>
    </source>
</evidence>
<gene>
    <name evidence="4" type="ORF">QYE76_053400</name>
</gene>